<dbReference type="SUPFAM" id="SSF52374">
    <property type="entry name" value="Nucleotidylyl transferase"/>
    <property type="match status" value="1"/>
</dbReference>
<dbReference type="InterPro" id="IPR014729">
    <property type="entry name" value="Rossmann-like_a/b/a_fold"/>
</dbReference>
<dbReference type="Gene3D" id="3.40.50.620">
    <property type="entry name" value="HUPs"/>
    <property type="match status" value="1"/>
</dbReference>
<dbReference type="InterPro" id="IPR050385">
    <property type="entry name" value="Archaeal_FAD_synthase"/>
</dbReference>
<sequence>MIALNDKEILNKFPGWRLVELSEHGLELESVSVKSKEDGAKIVAYLYEQMPNKKWIFHLENDRLLAQIKEKSKYNRMYTSGCFDIFHFGHLNILAKSKELCDYLIVGVSTDELILKEKGKLPVIPFEERMKVVQAIGLVDEVIPQIDKDKQRIVDIHRIDAISVGDDWKGRYPKVSCAMEYFPYTANVSSTILKQTLQLK</sequence>
<dbReference type="RefSeq" id="WP_379933005.1">
    <property type="nucleotide sequence ID" value="NZ_JBHTHY010000003.1"/>
</dbReference>
<dbReference type="InterPro" id="IPR004821">
    <property type="entry name" value="Cyt_trans-like"/>
</dbReference>
<proteinExistence type="predicted"/>
<evidence type="ECO:0000313" key="4">
    <source>
        <dbReference type="EMBL" id="MFD0797000.1"/>
    </source>
</evidence>
<evidence type="ECO:0000313" key="5">
    <source>
        <dbReference type="Proteomes" id="UP001597012"/>
    </source>
</evidence>
<organism evidence="4 5">
    <name type="scientific">Maribacter chungangensis</name>
    <dbReference type="NCBI Taxonomy" id="1069117"/>
    <lineage>
        <taxon>Bacteria</taxon>
        <taxon>Pseudomonadati</taxon>
        <taxon>Bacteroidota</taxon>
        <taxon>Flavobacteriia</taxon>
        <taxon>Flavobacteriales</taxon>
        <taxon>Flavobacteriaceae</taxon>
        <taxon>Maribacter</taxon>
    </lineage>
</organism>
<evidence type="ECO:0000256" key="1">
    <source>
        <dbReference type="ARBA" id="ARBA00022679"/>
    </source>
</evidence>
<feature type="domain" description="Cytidyltransferase-like" evidence="3">
    <location>
        <begin position="79"/>
        <end position="180"/>
    </location>
</feature>
<dbReference type="GO" id="GO:0016779">
    <property type="term" value="F:nucleotidyltransferase activity"/>
    <property type="evidence" value="ECO:0007669"/>
    <property type="project" value="UniProtKB-KW"/>
</dbReference>
<dbReference type="NCBIfam" id="TIGR00125">
    <property type="entry name" value="cyt_tran_rel"/>
    <property type="match status" value="1"/>
</dbReference>
<keyword evidence="1" id="KW-0808">Transferase</keyword>
<evidence type="ECO:0000259" key="3">
    <source>
        <dbReference type="Pfam" id="PF01467"/>
    </source>
</evidence>
<dbReference type="EMBL" id="JBHTHY010000003">
    <property type="protein sequence ID" value="MFD0797000.1"/>
    <property type="molecule type" value="Genomic_DNA"/>
</dbReference>
<reference evidence="5" key="1">
    <citation type="journal article" date="2019" name="Int. J. Syst. Evol. Microbiol.">
        <title>The Global Catalogue of Microorganisms (GCM) 10K type strain sequencing project: providing services to taxonomists for standard genome sequencing and annotation.</title>
        <authorList>
            <consortium name="The Broad Institute Genomics Platform"/>
            <consortium name="The Broad Institute Genome Sequencing Center for Infectious Disease"/>
            <person name="Wu L."/>
            <person name="Ma J."/>
        </authorList>
    </citation>
    <scope>NUCLEOTIDE SEQUENCE [LARGE SCALE GENOMIC DNA]</scope>
    <source>
        <strain evidence="5">CCUG 61948</strain>
    </source>
</reference>
<keyword evidence="2 4" id="KW-0548">Nucleotidyltransferase</keyword>
<gene>
    <name evidence="4" type="ORF">ACFQZJ_05980</name>
</gene>
<keyword evidence="5" id="KW-1185">Reference proteome</keyword>
<dbReference type="PANTHER" id="PTHR43793:SF1">
    <property type="entry name" value="FAD SYNTHASE"/>
    <property type="match status" value="1"/>
</dbReference>
<dbReference type="PANTHER" id="PTHR43793">
    <property type="entry name" value="FAD SYNTHASE"/>
    <property type="match status" value="1"/>
</dbReference>
<accession>A0ABW3B1K6</accession>
<dbReference type="Pfam" id="PF01467">
    <property type="entry name" value="CTP_transf_like"/>
    <property type="match status" value="1"/>
</dbReference>
<evidence type="ECO:0000256" key="2">
    <source>
        <dbReference type="ARBA" id="ARBA00022695"/>
    </source>
</evidence>
<dbReference type="Proteomes" id="UP001597012">
    <property type="component" value="Unassembled WGS sequence"/>
</dbReference>
<protein>
    <submittedName>
        <fullName evidence="4">Adenylyltransferase/cytidyltransferase family protein</fullName>
    </submittedName>
</protein>
<name>A0ABW3B1K6_9FLAO</name>
<comment type="caution">
    <text evidence="4">The sequence shown here is derived from an EMBL/GenBank/DDBJ whole genome shotgun (WGS) entry which is preliminary data.</text>
</comment>